<evidence type="ECO:0000256" key="1">
    <source>
        <dbReference type="ARBA" id="ARBA00004141"/>
    </source>
</evidence>
<evidence type="ECO:0000256" key="4">
    <source>
        <dbReference type="ARBA" id="ARBA00023136"/>
    </source>
</evidence>
<dbReference type="InterPro" id="IPR057282">
    <property type="entry name" value="RETREG1-3-like_RHD"/>
</dbReference>
<feature type="region of interest" description="Disordered" evidence="5">
    <location>
        <begin position="339"/>
        <end position="366"/>
    </location>
</feature>
<feature type="region of interest" description="Disordered" evidence="5">
    <location>
        <begin position="252"/>
        <end position="323"/>
    </location>
</feature>
<feature type="transmembrane region" description="Helical" evidence="6">
    <location>
        <begin position="47"/>
        <end position="64"/>
    </location>
</feature>
<dbReference type="KEGG" id="apln:108737657"/>
<feature type="transmembrane region" description="Helical" evidence="6">
    <location>
        <begin position="70"/>
        <end position="88"/>
    </location>
</feature>
<evidence type="ECO:0000259" key="7">
    <source>
        <dbReference type="Pfam" id="PF24456"/>
    </source>
</evidence>
<evidence type="ECO:0000313" key="8">
    <source>
        <dbReference type="Proteomes" id="UP000192223"/>
    </source>
</evidence>
<keyword evidence="3 6" id="KW-1133">Transmembrane helix</keyword>
<protein>
    <submittedName>
        <fullName evidence="9">Uncharacterized protein LOC108737657</fullName>
    </submittedName>
</protein>
<dbReference type="PANTHER" id="PTHR20952:SF0">
    <property type="entry name" value="ADP-RIBOSYLATION FACTOR-LIKE PROTEIN 6-INTERACTING PROTEIN 1"/>
    <property type="match status" value="1"/>
</dbReference>
<dbReference type="InParanoid" id="A0A1W4X029"/>
<reference evidence="9" key="1">
    <citation type="submission" date="2025-08" db="UniProtKB">
        <authorList>
            <consortium name="RefSeq"/>
        </authorList>
    </citation>
    <scope>IDENTIFICATION</scope>
    <source>
        <tissue evidence="9">Entire body</tissue>
    </source>
</reference>
<keyword evidence="8" id="KW-1185">Reference proteome</keyword>
<dbReference type="AlphaFoldDB" id="A0A1W4X029"/>
<feature type="compositionally biased region" description="Acidic residues" evidence="5">
    <location>
        <begin position="355"/>
        <end position="366"/>
    </location>
</feature>
<dbReference type="OrthoDB" id="10029527at2759"/>
<organism evidence="8 9">
    <name type="scientific">Agrilus planipennis</name>
    <name type="common">Emerald ash borer</name>
    <name type="synonym">Agrilus marcopoli</name>
    <dbReference type="NCBI Taxonomy" id="224129"/>
    <lineage>
        <taxon>Eukaryota</taxon>
        <taxon>Metazoa</taxon>
        <taxon>Ecdysozoa</taxon>
        <taxon>Arthropoda</taxon>
        <taxon>Hexapoda</taxon>
        <taxon>Insecta</taxon>
        <taxon>Pterygota</taxon>
        <taxon>Neoptera</taxon>
        <taxon>Endopterygota</taxon>
        <taxon>Coleoptera</taxon>
        <taxon>Polyphaga</taxon>
        <taxon>Elateriformia</taxon>
        <taxon>Buprestoidea</taxon>
        <taxon>Buprestidae</taxon>
        <taxon>Agrilinae</taxon>
        <taxon>Agrilus</taxon>
    </lineage>
</organism>
<dbReference type="RefSeq" id="XP_018326122.2">
    <property type="nucleotide sequence ID" value="XM_018470620.2"/>
</dbReference>
<dbReference type="STRING" id="224129.A0A1W4X029"/>
<dbReference type="PANTHER" id="PTHR20952">
    <property type="entry name" value="ADP-RIBOSYLATION-LIKE FACTOR 6-INTERACTING PROTEIN"/>
    <property type="match status" value="1"/>
</dbReference>
<comment type="subcellular location">
    <subcellularLocation>
        <location evidence="1">Membrane</location>
        <topology evidence="1">Multi-pass membrane protein</topology>
    </subcellularLocation>
</comment>
<feature type="compositionally biased region" description="Polar residues" evidence="5">
    <location>
        <begin position="277"/>
        <end position="286"/>
    </location>
</feature>
<evidence type="ECO:0000256" key="3">
    <source>
        <dbReference type="ARBA" id="ARBA00022989"/>
    </source>
</evidence>
<keyword evidence="2 6" id="KW-0812">Transmembrane</keyword>
<evidence type="ECO:0000313" key="9">
    <source>
        <dbReference type="RefSeq" id="XP_018326122.2"/>
    </source>
</evidence>
<sequence>MMEYFRQFLHNFFHKYFNTEEIVAPEIKRLNVYMNGIYKILSWEDPVLSWRTLGIIHFVLWIVLQLRLRIYSIISIVVLLLFLTDIYFERSGVIPDESESVHLNNLLTSSKEFVANIQYFKKTNPKKFCVTFSGFFLFLLILSTNISGFLLVYFILVSVFFTPLIASKIPPEYLLPIKKTIHHLKTEEGIVTEADLMPIVSEKELDSLLTDKSQDSVSNSFLGGLVSMPSHLDIEGSLDDLEDDLEIPVKSSKGSAVSYTPGDLSTDSDSEHKGITFESSHFNGDSSSEEEEKRYMAGLKFSEESMDVPDRGDSNLGGKSSETGLLSNLLSVGQNLFSSVGGKSESASKRHDSDSDYEIITSEDVE</sequence>
<dbReference type="GO" id="GO:0005783">
    <property type="term" value="C:endoplasmic reticulum"/>
    <property type="evidence" value="ECO:0007669"/>
    <property type="project" value="UniProtKB-ARBA"/>
</dbReference>
<feature type="compositionally biased region" description="Polar residues" evidence="5">
    <location>
        <begin position="252"/>
        <end position="267"/>
    </location>
</feature>
<evidence type="ECO:0000256" key="5">
    <source>
        <dbReference type="SAM" id="MobiDB-lite"/>
    </source>
</evidence>
<dbReference type="InterPro" id="IPR052114">
    <property type="entry name" value="ER_autophagy_membrane_reg"/>
</dbReference>
<name>A0A1W4X029_AGRPL</name>
<keyword evidence="4 6" id="KW-0472">Membrane</keyword>
<evidence type="ECO:0000256" key="6">
    <source>
        <dbReference type="SAM" id="Phobius"/>
    </source>
</evidence>
<dbReference type="Pfam" id="PF24456">
    <property type="entry name" value="RHD_RETREG1-3"/>
    <property type="match status" value="1"/>
</dbReference>
<feature type="transmembrane region" description="Helical" evidence="6">
    <location>
        <begin position="128"/>
        <end position="161"/>
    </location>
</feature>
<feature type="domain" description="RETREG1-3/ARL6IP-like N-terminal reticulon-homology" evidence="7">
    <location>
        <begin position="102"/>
        <end position="166"/>
    </location>
</feature>
<accession>A0A1W4X029</accession>
<proteinExistence type="predicted"/>
<evidence type="ECO:0000256" key="2">
    <source>
        <dbReference type="ARBA" id="ARBA00022692"/>
    </source>
</evidence>
<gene>
    <name evidence="9" type="primary">LOC108737657</name>
</gene>
<dbReference type="GeneID" id="108737657"/>
<dbReference type="Proteomes" id="UP000192223">
    <property type="component" value="Unplaced"/>
</dbReference>
<dbReference type="GO" id="GO:0016020">
    <property type="term" value="C:membrane"/>
    <property type="evidence" value="ECO:0007669"/>
    <property type="project" value="UniProtKB-SubCell"/>
</dbReference>